<dbReference type="InterPro" id="IPR011333">
    <property type="entry name" value="SKP1/BTB/POZ_sf"/>
</dbReference>
<reference evidence="2" key="1">
    <citation type="submission" date="2020-08" db="EMBL/GenBank/DDBJ databases">
        <title>Multicomponent nature underlies the extraordinary mechanical properties of spider dragline silk.</title>
        <authorList>
            <person name="Kono N."/>
            <person name="Nakamura H."/>
            <person name="Mori M."/>
            <person name="Yoshida Y."/>
            <person name="Ohtoshi R."/>
            <person name="Malay A.D."/>
            <person name="Moran D.A.P."/>
            <person name="Tomita M."/>
            <person name="Numata K."/>
            <person name="Arakawa K."/>
        </authorList>
    </citation>
    <scope>NUCLEOTIDE SEQUENCE</scope>
</reference>
<comment type="caution">
    <text evidence="2">The sequence shown here is derived from an EMBL/GenBank/DDBJ whole genome shotgun (WGS) entry which is preliminary data.</text>
</comment>
<dbReference type="Gene3D" id="3.30.710.10">
    <property type="entry name" value="Potassium Channel Kv1.1, Chain A"/>
    <property type="match status" value="1"/>
</dbReference>
<sequence length="516" mass="61109">MADCEIFVQNEDSANIVIENFSLINQTEEYYGLLETRKSYYPRLFKVTVYPNGIRAGSEDYISVEVRKYLKDPDPLNRYSSDIITWTLSIVDVSGMGRYYQTFSKENIVHFPYRMEIVHFLKRSILLEKADEFLPGDVLTVRCEVLFLSYPGPAIEKNGFLRSWAFDKNLSQRMKKKYKDTIPYRRDNYKNIIEKGEKELISNMNNLLRTLCEKREDRLQPESVKYWKNTLIKDIDSDELFRTYLSSSPIFQTYSRIKLKLMRKLGMIGEHTSEYQNLESDLCTPWNKTKQQLRSMLKKQNEEQNVKLVNDEDNKEIADELWMKVIEYELRDDEECIQRNITKCNDDKWSFIVETNDNITFTLPFEKDKETIGSKLLAVSLVFENMLINPMKERFQKKVKLADVDSKVFLSMLSCLQGKEITRNSLEELCSLYETADKYQFKDLMHVCAALMRPLFQMENIDMVETLSYLHSDEYLEQLVNSFINQNISNIESTENNINHDLLRTNIWNETFDFYQ</sequence>
<accession>A0A8X6P7M5</accession>
<dbReference type="InterPro" id="IPR008974">
    <property type="entry name" value="TRAF-like"/>
</dbReference>
<dbReference type="Gene3D" id="2.60.210.10">
    <property type="entry name" value="Apoptosis, Tumor Necrosis Factor Receptor Associated Protein 2, Chain A"/>
    <property type="match status" value="1"/>
</dbReference>
<evidence type="ECO:0000313" key="2">
    <source>
        <dbReference type="EMBL" id="GFT53401.1"/>
    </source>
</evidence>
<dbReference type="Pfam" id="PF00651">
    <property type="entry name" value="BTB"/>
    <property type="match status" value="1"/>
</dbReference>
<protein>
    <recommendedName>
        <fullName evidence="1">MATH domain-containing protein</fullName>
    </recommendedName>
</protein>
<dbReference type="InterPro" id="IPR000210">
    <property type="entry name" value="BTB/POZ_dom"/>
</dbReference>
<feature type="domain" description="MATH" evidence="1">
    <location>
        <begin position="11"/>
        <end position="145"/>
    </location>
</feature>
<dbReference type="EMBL" id="BMAW01112591">
    <property type="protein sequence ID" value="GFT53401.1"/>
    <property type="molecule type" value="Genomic_DNA"/>
</dbReference>
<dbReference type="Proteomes" id="UP000887013">
    <property type="component" value="Unassembled WGS sequence"/>
</dbReference>
<organism evidence="2 3">
    <name type="scientific">Nephila pilipes</name>
    <name type="common">Giant wood spider</name>
    <name type="synonym">Nephila maculata</name>
    <dbReference type="NCBI Taxonomy" id="299642"/>
    <lineage>
        <taxon>Eukaryota</taxon>
        <taxon>Metazoa</taxon>
        <taxon>Ecdysozoa</taxon>
        <taxon>Arthropoda</taxon>
        <taxon>Chelicerata</taxon>
        <taxon>Arachnida</taxon>
        <taxon>Araneae</taxon>
        <taxon>Araneomorphae</taxon>
        <taxon>Entelegynae</taxon>
        <taxon>Araneoidea</taxon>
        <taxon>Nephilidae</taxon>
        <taxon>Nephila</taxon>
    </lineage>
</organism>
<name>A0A8X6P7M5_NEPPI</name>
<dbReference type="OrthoDB" id="6422794at2759"/>
<dbReference type="InterPro" id="IPR002083">
    <property type="entry name" value="MATH/TRAF_dom"/>
</dbReference>
<dbReference type="SUPFAM" id="SSF49599">
    <property type="entry name" value="TRAF domain-like"/>
    <property type="match status" value="1"/>
</dbReference>
<evidence type="ECO:0000313" key="3">
    <source>
        <dbReference type="Proteomes" id="UP000887013"/>
    </source>
</evidence>
<evidence type="ECO:0000259" key="1">
    <source>
        <dbReference type="PROSITE" id="PS50144"/>
    </source>
</evidence>
<proteinExistence type="predicted"/>
<gene>
    <name evidence="2" type="primary">AVEN_251833_1</name>
    <name evidence="2" type="ORF">NPIL_691091</name>
</gene>
<dbReference type="SUPFAM" id="SSF54695">
    <property type="entry name" value="POZ domain"/>
    <property type="match status" value="1"/>
</dbReference>
<dbReference type="AlphaFoldDB" id="A0A8X6P7M5"/>
<dbReference type="PROSITE" id="PS50144">
    <property type="entry name" value="MATH"/>
    <property type="match status" value="1"/>
</dbReference>
<keyword evidence="3" id="KW-1185">Reference proteome</keyword>